<accession>A0ABX1AH96</accession>
<keyword evidence="4" id="KW-1185">Reference proteome</keyword>
<dbReference type="RefSeq" id="WP_167998610.1">
    <property type="nucleotide sequence ID" value="NZ_JAATEM010000047.1"/>
</dbReference>
<evidence type="ECO:0000313" key="3">
    <source>
        <dbReference type="EMBL" id="NJP53786.1"/>
    </source>
</evidence>
<organism evidence="3 4">
    <name type="scientific">Streptomyces composti</name>
    <dbReference type="NCBI Taxonomy" id="2720025"/>
    <lineage>
        <taxon>Bacteria</taxon>
        <taxon>Bacillati</taxon>
        <taxon>Actinomycetota</taxon>
        <taxon>Actinomycetes</taxon>
        <taxon>Kitasatosporales</taxon>
        <taxon>Streptomycetaceae</taxon>
        <taxon>Streptomyces</taxon>
    </lineage>
</organism>
<dbReference type="Pfam" id="PF00106">
    <property type="entry name" value="adh_short"/>
    <property type="match status" value="1"/>
</dbReference>
<evidence type="ECO:0000256" key="2">
    <source>
        <dbReference type="ARBA" id="ARBA00023002"/>
    </source>
</evidence>
<protein>
    <submittedName>
        <fullName evidence="3">SDR family oxidoreductase</fullName>
    </submittedName>
</protein>
<dbReference type="CDD" id="cd05233">
    <property type="entry name" value="SDR_c"/>
    <property type="match status" value="1"/>
</dbReference>
<comment type="caution">
    <text evidence="3">The sequence shown here is derived from an EMBL/GenBank/DDBJ whole genome shotgun (WGS) entry which is preliminary data.</text>
</comment>
<dbReference type="Proteomes" id="UP000730591">
    <property type="component" value="Unassembled WGS sequence"/>
</dbReference>
<dbReference type="Gene3D" id="3.40.50.720">
    <property type="entry name" value="NAD(P)-binding Rossmann-like Domain"/>
    <property type="match status" value="1"/>
</dbReference>
<dbReference type="EMBL" id="JAATEM010000047">
    <property type="protein sequence ID" value="NJP53786.1"/>
    <property type="molecule type" value="Genomic_DNA"/>
</dbReference>
<comment type="similarity">
    <text evidence="1">Belongs to the short-chain dehydrogenases/reductases (SDR) family.</text>
</comment>
<dbReference type="PANTHER" id="PTHR43669:SF3">
    <property type="entry name" value="ALCOHOL DEHYDROGENASE, PUTATIVE (AFU_ORTHOLOGUE AFUA_3G03445)-RELATED"/>
    <property type="match status" value="1"/>
</dbReference>
<dbReference type="SUPFAM" id="SSF51735">
    <property type="entry name" value="NAD(P)-binding Rossmann-fold domains"/>
    <property type="match status" value="1"/>
</dbReference>
<keyword evidence="2" id="KW-0560">Oxidoreductase</keyword>
<evidence type="ECO:0000313" key="4">
    <source>
        <dbReference type="Proteomes" id="UP000730591"/>
    </source>
</evidence>
<sequence>MEKKRALVLGASQNLGAHLAGRMAAEGWAVTALGRRPAGETDLPADLDYIQADLSLPETLEWLPEKIGDAPDAVVYNAVRYPDQKAGTPSLQELESVFRVNALVPYRLLLDLLLAPRDRFCSVVVVNSDAIYHAREQSGVYSASKAALRVLTGTLASTARGRNASVSTLLLGPLADREKVRGLQRVAEQRGTTEEEVTRLFLRRSNTNLVIDELIDFESCFQSLRYMIGLGPVANGMMCRLDGGSAGGLV</sequence>
<dbReference type="InterPro" id="IPR020904">
    <property type="entry name" value="Sc_DH/Rdtase_CS"/>
</dbReference>
<proteinExistence type="inferred from homology"/>
<reference evidence="3 4" key="1">
    <citation type="submission" date="2020-03" db="EMBL/GenBank/DDBJ databases">
        <title>WGS of actinomycetes isolated from Thailand.</title>
        <authorList>
            <person name="Thawai C."/>
        </authorList>
    </citation>
    <scope>NUCLEOTIDE SEQUENCE [LARGE SCALE GENOMIC DNA]</scope>
    <source>
        <strain evidence="3 4">SBST2-5</strain>
    </source>
</reference>
<gene>
    <name evidence="3" type="ORF">HCJ93_27895</name>
</gene>
<evidence type="ECO:0000256" key="1">
    <source>
        <dbReference type="ARBA" id="ARBA00006484"/>
    </source>
</evidence>
<dbReference type="PANTHER" id="PTHR43669">
    <property type="entry name" value="5-KETO-D-GLUCONATE 5-REDUCTASE"/>
    <property type="match status" value="1"/>
</dbReference>
<dbReference type="InterPro" id="IPR036291">
    <property type="entry name" value="NAD(P)-bd_dom_sf"/>
</dbReference>
<dbReference type="InterPro" id="IPR002347">
    <property type="entry name" value="SDR_fam"/>
</dbReference>
<name>A0ABX1AH96_9ACTN</name>
<dbReference type="PROSITE" id="PS00061">
    <property type="entry name" value="ADH_SHORT"/>
    <property type="match status" value="1"/>
</dbReference>